<evidence type="ECO:0000256" key="4">
    <source>
        <dbReference type="ARBA" id="ARBA00022927"/>
    </source>
</evidence>
<dbReference type="Proteomes" id="UP000294530">
    <property type="component" value="Unassembled WGS sequence"/>
</dbReference>
<dbReference type="GeneID" id="94352435"/>
<keyword evidence="4" id="KW-0653">Protein transport</keyword>
<dbReference type="AlphaFoldDB" id="A0A976IK45"/>
<protein>
    <recommendedName>
        <fullName evidence="10">Nuclear pore complex protein Nup88</fullName>
    </recommendedName>
</protein>
<dbReference type="GO" id="GO:0005643">
    <property type="term" value="C:nuclear pore"/>
    <property type="evidence" value="ECO:0007669"/>
    <property type="project" value="UniProtKB-SubCell"/>
</dbReference>
<dbReference type="RefSeq" id="XP_067822819.1">
    <property type="nucleotide sequence ID" value="XM_067966764.1"/>
</dbReference>
<keyword evidence="6" id="KW-0906">Nuclear pore complex</keyword>
<evidence type="ECO:0000313" key="8">
    <source>
        <dbReference type="EMBL" id="TDH73321.1"/>
    </source>
</evidence>
<keyword evidence="2" id="KW-0813">Transport</keyword>
<dbReference type="KEGG" id="blac:94352435"/>
<proteinExistence type="predicted"/>
<evidence type="ECO:0000256" key="1">
    <source>
        <dbReference type="ARBA" id="ARBA00004567"/>
    </source>
</evidence>
<sequence>MTHTDDDWALRNSLQLCGSIIPPNYADLRTAAHLQTFDVFDGCAALWADSGKLFLVNILQSQVKPAKEQLLRHVTLEPSLQPREAAEVEQVKINAIGSQVLLVAKSWVKIFRLPSMKKLKPPHLQRQTDRVATQRFLVRFEDCSEQEVLLQMNELQEDDNIAEQVKRLVSSSKRVVMISREHSVAAVRSVGYFSTVRHAAWHPCSDAHVVVLSDAEELEVFNTQHDVSKAEQRHRLDFPTKTRASVAFTTHFCFSASIQLQQAAQIQVGQLWDAFTCYVLRSDGAVYALCPLVPYECCVSKGFLQLLSSEVDAQIAILKQKFKTSGSGSNLQTRLGELKSQKYWLQEGWGPTNGQIENEKDISVDANVMHYLSPHMSGISPDTWPVALQGPVKVAPQSELEEKVLTSKRFWATSLLVGPLGSRSFVEKHPVNTSPFLMRTFASGHVELILLDAPIRPHWQSNRQLATAVVDRYIPALLLECLNLGFDDSGGKLVLERDAADPRLVYCLHSTGVHVININWVSALASGKQFTSLPKSSVRHIFSVSPNINDTLNTAVTNVVGARLVKNVNFGHLLLLRLASGSFEIVNMSAASSELLKGVLVDNSNDDGYVQKMLPSTLASLASSKSCAVASTGTSNDGNIRAFGEIVEEKLEALSARGTRVTGNTQMHKVDDAVVAFVLERVKILYEDVEFIDEMDQSMHDRLQLLTTMIEMQLKQVVAVQKNAIDARTSMENLKKKTERALAVQQNLSKRAAAVLQAVKENQPHLSRAEREFKSELELMALEVRRMKPRIAEMTVEGQRAVRLLESAVPSASSPHHCWASCSSSGSLSVLSNEKKKMCFDVLRAETQLIDNTKVLLDDLSSNVQQLKE</sequence>
<dbReference type="GO" id="GO:0006606">
    <property type="term" value="P:protein import into nucleus"/>
    <property type="evidence" value="ECO:0007669"/>
    <property type="project" value="TreeGrafter"/>
</dbReference>
<comment type="caution">
    <text evidence="8">The sequence shown here is derived from an EMBL/GenBank/DDBJ whole genome shotgun (WGS) entry which is preliminary data.</text>
</comment>
<dbReference type="PANTHER" id="PTHR13257">
    <property type="entry name" value="NUCLEOPORIN NUP84-RELATED"/>
    <property type="match status" value="1"/>
</dbReference>
<dbReference type="PANTHER" id="PTHR13257:SF0">
    <property type="entry name" value="NUCLEAR PORE COMPLEX PROTEIN NUP88"/>
    <property type="match status" value="1"/>
</dbReference>
<evidence type="ECO:0000256" key="5">
    <source>
        <dbReference type="ARBA" id="ARBA00023010"/>
    </source>
</evidence>
<dbReference type="Pfam" id="PF10168">
    <property type="entry name" value="Nup88"/>
    <property type="match status" value="1"/>
</dbReference>
<reference evidence="8 9" key="1">
    <citation type="journal article" date="2021" name="Genome Biol.">
        <title>AFLAP: assembly-free linkage analysis pipeline using k-mers from genome sequencing data.</title>
        <authorList>
            <person name="Fletcher K."/>
            <person name="Zhang L."/>
            <person name="Gil J."/>
            <person name="Han R."/>
            <person name="Cavanaugh K."/>
            <person name="Michelmore R."/>
        </authorList>
    </citation>
    <scope>NUCLEOTIDE SEQUENCE [LARGE SCALE GENOMIC DNA]</scope>
    <source>
        <strain evidence="8 9">SF5</strain>
    </source>
</reference>
<dbReference type="InterPro" id="IPR019321">
    <property type="entry name" value="Nucleoporin_Nup88"/>
</dbReference>
<evidence type="ECO:0000256" key="7">
    <source>
        <dbReference type="ARBA" id="ARBA00023242"/>
    </source>
</evidence>
<evidence type="ECO:0000313" key="9">
    <source>
        <dbReference type="Proteomes" id="UP000294530"/>
    </source>
</evidence>
<comment type="subcellular location">
    <subcellularLocation>
        <location evidence="1">Nucleus</location>
        <location evidence="1">Nuclear pore complex</location>
    </subcellularLocation>
</comment>
<dbReference type="GO" id="GO:0000055">
    <property type="term" value="P:ribosomal large subunit export from nucleus"/>
    <property type="evidence" value="ECO:0007669"/>
    <property type="project" value="InterPro"/>
</dbReference>
<dbReference type="OrthoDB" id="341482at2759"/>
<keyword evidence="9" id="KW-1185">Reference proteome</keyword>
<evidence type="ECO:0000256" key="3">
    <source>
        <dbReference type="ARBA" id="ARBA00022816"/>
    </source>
</evidence>
<evidence type="ECO:0000256" key="2">
    <source>
        <dbReference type="ARBA" id="ARBA00022448"/>
    </source>
</evidence>
<evidence type="ECO:0000256" key="6">
    <source>
        <dbReference type="ARBA" id="ARBA00023132"/>
    </source>
</evidence>
<gene>
    <name evidence="8" type="ORF">CCR75_008714</name>
</gene>
<organism evidence="8 9">
    <name type="scientific">Bremia lactucae</name>
    <name type="common">Lettuce downy mildew</name>
    <dbReference type="NCBI Taxonomy" id="4779"/>
    <lineage>
        <taxon>Eukaryota</taxon>
        <taxon>Sar</taxon>
        <taxon>Stramenopiles</taxon>
        <taxon>Oomycota</taxon>
        <taxon>Peronosporomycetes</taxon>
        <taxon>Peronosporales</taxon>
        <taxon>Peronosporaceae</taxon>
        <taxon>Bremia</taxon>
    </lineage>
</organism>
<keyword evidence="3" id="KW-0509">mRNA transport</keyword>
<dbReference type="GO" id="GO:0017056">
    <property type="term" value="F:structural constituent of nuclear pore"/>
    <property type="evidence" value="ECO:0007669"/>
    <property type="project" value="InterPro"/>
</dbReference>
<accession>A0A976IK45</accession>
<dbReference type="EMBL" id="SHOA02000001">
    <property type="protein sequence ID" value="TDH73321.1"/>
    <property type="molecule type" value="Genomic_DNA"/>
</dbReference>
<keyword evidence="7" id="KW-0539">Nucleus</keyword>
<keyword evidence="5" id="KW-0811">Translocation</keyword>
<evidence type="ECO:0008006" key="10">
    <source>
        <dbReference type="Google" id="ProtNLM"/>
    </source>
</evidence>
<dbReference type="GO" id="GO:0006406">
    <property type="term" value="P:mRNA export from nucleus"/>
    <property type="evidence" value="ECO:0007669"/>
    <property type="project" value="TreeGrafter"/>
</dbReference>
<dbReference type="InterPro" id="IPR037700">
    <property type="entry name" value="NUP88/NUP82"/>
</dbReference>
<name>A0A976IK45_BRELC</name>
<dbReference type="GO" id="GO:0000056">
    <property type="term" value="P:ribosomal small subunit export from nucleus"/>
    <property type="evidence" value="ECO:0007669"/>
    <property type="project" value="InterPro"/>
</dbReference>